<dbReference type="InterPro" id="IPR036388">
    <property type="entry name" value="WH-like_DNA-bd_sf"/>
</dbReference>
<dbReference type="GO" id="GO:0003677">
    <property type="term" value="F:DNA binding"/>
    <property type="evidence" value="ECO:0007669"/>
    <property type="project" value="InterPro"/>
</dbReference>
<dbReference type="STRING" id="484498.SAMN05421686_110108"/>
<dbReference type="NCBIfam" id="TIGR02937">
    <property type="entry name" value="sigma70-ECF"/>
    <property type="match status" value="1"/>
</dbReference>
<proteinExistence type="predicted"/>
<evidence type="ECO:0000259" key="1">
    <source>
        <dbReference type="Pfam" id="PF04542"/>
    </source>
</evidence>
<keyword evidence="5" id="KW-1185">Reference proteome</keyword>
<dbReference type="GO" id="GO:0016987">
    <property type="term" value="F:sigma factor activity"/>
    <property type="evidence" value="ECO:0007669"/>
    <property type="project" value="InterPro"/>
</dbReference>
<dbReference type="Pfam" id="PF20239">
    <property type="entry name" value="DUF6596"/>
    <property type="match status" value="1"/>
</dbReference>
<dbReference type="Pfam" id="PF08281">
    <property type="entry name" value="Sigma70_r4_2"/>
    <property type="match status" value="1"/>
</dbReference>
<dbReference type="SUPFAM" id="SSF88946">
    <property type="entry name" value="Sigma2 domain of RNA polymerase sigma factors"/>
    <property type="match status" value="1"/>
</dbReference>
<dbReference type="InterPro" id="IPR046531">
    <property type="entry name" value="DUF6596"/>
</dbReference>
<feature type="domain" description="RNA polymerase sigma-70 region 2" evidence="1">
    <location>
        <begin position="26"/>
        <end position="83"/>
    </location>
</feature>
<feature type="domain" description="DUF6596" evidence="3">
    <location>
        <begin position="205"/>
        <end position="305"/>
    </location>
</feature>
<evidence type="ECO:0000313" key="4">
    <source>
        <dbReference type="EMBL" id="SIT11967.1"/>
    </source>
</evidence>
<feature type="domain" description="RNA polymerase sigma factor 70 region 4 type 2" evidence="2">
    <location>
        <begin position="136"/>
        <end position="187"/>
    </location>
</feature>
<dbReference type="Gene3D" id="1.10.10.10">
    <property type="entry name" value="Winged helix-like DNA-binding domain superfamily/Winged helix DNA-binding domain"/>
    <property type="match status" value="1"/>
</dbReference>
<dbReference type="PANTHER" id="PTHR47756">
    <property type="entry name" value="BLL6612 PROTEIN-RELATED"/>
    <property type="match status" value="1"/>
</dbReference>
<protein>
    <submittedName>
        <fullName evidence="4">RNA polymerase, sigma subunit, ECF family</fullName>
    </submittedName>
</protein>
<evidence type="ECO:0000313" key="5">
    <source>
        <dbReference type="Proteomes" id="UP000185639"/>
    </source>
</evidence>
<dbReference type="Proteomes" id="UP000185639">
    <property type="component" value="Unassembled WGS sequence"/>
</dbReference>
<organism evidence="4 5">
    <name type="scientific">Thalassolituus maritimus</name>
    <dbReference type="NCBI Taxonomy" id="484498"/>
    <lineage>
        <taxon>Bacteria</taxon>
        <taxon>Pseudomonadati</taxon>
        <taxon>Pseudomonadota</taxon>
        <taxon>Gammaproteobacteria</taxon>
        <taxon>Oceanospirillales</taxon>
        <taxon>Oceanospirillaceae</taxon>
        <taxon>Thalassolituus</taxon>
    </lineage>
</organism>
<dbReference type="SUPFAM" id="SSF48452">
    <property type="entry name" value="TPR-like"/>
    <property type="match status" value="1"/>
</dbReference>
<dbReference type="InterPro" id="IPR013325">
    <property type="entry name" value="RNA_pol_sigma_r2"/>
</dbReference>
<reference evidence="5" key="1">
    <citation type="submission" date="2017-01" db="EMBL/GenBank/DDBJ databases">
        <authorList>
            <person name="Varghese N."/>
            <person name="Submissions S."/>
        </authorList>
    </citation>
    <scope>NUCLEOTIDE SEQUENCE [LARGE SCALE GENOMIC DNA]</scope>
    <source>
        <strain evidence="5">DSM 24913</strain>
    </source>
</reference>
<dbReference type="InterPro" id="IPR014284">
    <property type="entry name" value="RNA_pol_sigma-70_dom"/>
</dbReference>
<gene>
    <name evidence="4" type="ORF">SAMN05421686_110108</name>
</gene>
<dbReference type="OrthoDB" id="9780299at2"/>
<dbReference type="SUPFAM" id="SSF88659">
    <property type="entry name" value="Sigma3 and sigma4 domains of RNA polymerase sigma factors"/>
    <property type="match status" value="1"/>
</dbReference>
<dbReference type="InterPro" id="IPR007627">
    <property type="entry name" value="RNA_pol_sigma70_r2"/>
</dbReference>
<name>A0A1N7PNE3_9GAMM</name>
<dbReference type="Gene3D" id="1.10.1740.10">
    <property type="match status" value="1"/>
</dbReference>
<dbReference type="Pfam" id="PF04542">
    <property type="entry name" value="Sigma70_r2"/>
    <property type="match status" value="1"/>
</dbReference>
<dbReference type="AlphaFoldDB" id="A0A1N7PNE3"/>
<dbReference type="InterPro" id="IPR013249">
    <property type="entry name" value="RNA_pol_sigma70_r4_t2"/>
</dbReference>
<dbReference type="EMBL" id="FTOH01000010">
    <property type="protein sequence ID" value="SIT11967.1"/>
    <property type="molecule type" value="Genomic_DNA"/>
</dbReference>
<dbReference type="PANTHER" id="PTHR47756:SF2">
    <property type="entry name" value="BLL6612 PROTEIN"/>
    <property type="match status" value="1"/>
</dbReference>
<evidence type="ECO:0000259" key="3">
    <source>
        <dbReference type="Pfam" id="PF20239"/>
    </source>
</evidence>
<dbReference type="InterPro" id="IPR011990">
    <property type="entry name" value="TPR-like_helical_dom_sf"/>
</dbReference>
<dbReference type="Gene3D" id="1.25.40.10">
    <property type="entry name" value="Tetratricopeptide repeat domain"/>
    <property type="match status" value="1"/>
</dbReference>
<sequence>MESTVDNTAQRLNAVWHLESAAITGSLARLLSDLTQAEDIAQDTLLTALENWRAHGVPENPGGWLMVTARNKALDLLRQKKRRGEHLSSGDFADESLYRERLASEYAGGDLEAITAEFDVSRVREDEVGDDILRLMFICCHPLLPPDSRVALVLKLVAGLSVDDIARAYLVPVTTLAQRITRAKKTLSAARIPFELPPEKERQARLKSVLESIYLLFNEGYVATQGAQWTQPLLCHQALRLTRSLAALINDDTDVLGLAALLEYQASRLNARQDKDGNPVLLAQQNRALWDAILIRRGHDYLSRAFGLGSAIGSYCLQAGIAACHARAASFAETRWDEIVALYDGLLQIQPTAVVRLNRAVALACAGESDVALAELDAIARKKSLTEYAPYYAARGDVLERLGRFRDAGRAFHQAAELSQNRAENRVLSERAKACRL</sequence>
<evidence type="ECO:0000259" key="2">
    <source>
        <dbReference type="Pfam" id="PF08281"/>
    </source>
</evidence>
<dbReference type="InterPro" id="IPR013324">
    <property type="entry name" value="RNA_pol_sigma_r3/r4-like"/>
</dbReference>
<accession>A0A1N7PNE3</accession>
<dbReference type="GO" id="GO:0006352">
    <property type="term" value="P:DNA-templated transcription initiation"/>
    <property type="evidence" value="ECO:0007669"/>
    <property type="project" value="InterPro"/>
</dbReference>